<evidence type="ECO:0000313" key="2">
    <source>
        <dbReference type="EMBL" id="EFF81193.1"/>
    </source>
</evidence>
<name>D4XUD1_ACIHA</name>
<proteinExistence type="predicted"/>
<protein>
    <submittedName>
        <fullName evidence="2">Uncharacterized protein</fullName>
    </submittedName>
</protein>
<keyword evidence="1" id="KW-1133">Transmembrane helix</keyword>
<organism evidence="2 3">
    <name type="scientific">Acinetobacter haemolyticus ATCC 19194</name>
    <dbReference type="NCBI Taxonomy" id="707232"/>
    <lineage>
        <taxon>Bacteria</taxon>
        <taxon>Pseudomonadati</taxon>
        <taxon>Pseudomonadota</taxon>
        <taxon>Gammaproteobacteria</taxon>
        <taxon>Moraxellales</taxon>
        <taxon>Moraxellaceae</taxon>
        <taxon>Acinetobacter</taxon>
    </lineage>
</organism>
<keyword evidence="1" id="KW-0812">Transmembrane</keyword>
<comment type="caution">
    <text evidence="2">The sequence shown here is derived from an EMBL/GenBank/DDBJ whole genome shotgun (WGS) entry which is preliminary data.</text>
</comment>
<feature type="transmembrane region" description="Helical" evidence="1">
    <location>
        <begin position="7"/>
        <end position="28"/>
    </location>
</feature>
<evidence type="ECO:0000256" key="1">
    <source>
        <dbReference type="SAM" id="Phobius"/>
    </source>
</evidence>
<evidence type="ECO:0000313" key="3">
    <source>
        <dbReference type="Proteomes" id="UP000003085"/>
    </source>
</evidence>
<dbReference type="Proteomes" id="UP000003085">
    <property type="component" value="Unassembled WGS sequence"/>
</dbReference>
<dbReference type="AlphaFoldDB" id="D4XUD1"/>
<gene>
    <name evidence="2" type="ORF">HMP0015_3323</name>
</gene>
<keyword evidence="1" id="KW-0472">Membrane</keyword>
<reference evidence="3" key="1">
    <citation type="submission" date="2010-03" db="EMBL/GenBank/DDBJ databases">
        <title>Complete sequence of Mobiluncus curtisii ATCC 43063.</title>
        <authorList>
            <person name="Muzny D."/>
            <person name="Qin X."/>
            <person name="Deng J."/>
            <person name="Jiang H."/>
            <person name="Liu Y."/>
            <person name="Qu J."/>
            <person name="Song X.-Z."/>
            <person name="Zhang L."/>
            <person name="Thornton R."/>
            <person name="Coyle M."/>
            <person name="Francisco L."/>
            <person name="Jackson L."/>
            <person name="Javaid M."/>
            <person name="Korchina V."/>
            <person name="Kovar C."/>
            <person name="Mata R."/>
            <person name="Mathew T."/>
            <person name="Ngo R."/>
            <person name="Nguyen L."/>
            <person name="Nguyen N."/>
            <person name="Okwuonu G."/>
            <person name="Ongeri F."/>
            <person name="Pham C."/>
            <person name="Simmons D."/>
            <person name="Wilczek-Boney K."/>
            <person name="Hale W."/>
            <person name="Jakkamsetti A."/>
            <person name="Pham P."/>
            <person name="Ruth R."/>
            <person name="San Lucas F."/>
            <person name="Warren J."/>
            <person name="Zhang J."/>
            <person name="Zhao Z."/>
            <person name="Zhou C."/>
            <person name="Zhu D."/>
            <person name="Lee S."/>
            <person name="Bess C."/>
            <person name="Blankenburg K."/>
            <person name="Forbes L."/>
            <person name="Fu Q."/>
            <person name="Gubbala S."/>
            <person name="Hirani K."/>
            <person name="Jayaseelan J.C."/>
            <person name="Lara F."/>
            <person name="Munidasa M."/>
            <person name="Palculict T."/>
            <person name="Patil S."/>
            <person name="Pu L.-L."/>
            <person name="Saada N."/>
            <person name="Tang L."/>
            <person name="Weissenberger G."/>
            <person name="Zhu Y."/>
            <person name="Hemphill L."/>
            <person name="Shang Y."/>
            <person name="Youmans B."/>
            <person name="Ayvaz T."/>
            <person name="Ross M."/>
            <person name="Santibanez J."/>
            <person name="Aqrawi P."/>
            <person name="Gross S."/>
            <person name="Joshi V."/>
            <person name="Fowler G."/>
            <person name="Nazareth L."/>
            <person name="Reid J."/>
            <person name="Worley K."/>
            <person name="Petrosino J."/>
            <person name="Highlander S."/>
            <person name="Gibbs R."/>
            <person name="Gibbs R."/>
        </authorList>
    </citation>
    <scope>NUCLEOTIDE SEQUENCE [LARGE SCALE GENOMIC DNA]</scope>
    <source>
        <strain evidence="3">ATCC 19194</strain>
    </source>
</reference>
<accession>D4XUD1</accession>
<sequence length="42" mass="5109">MFLKYRAFFAYLLKNRLIVIILPVYIWYLSLDFIGNICCFIT</sequence>
<dbReference type="EMBL" id="ADMT01000241">
    <property type="protein sequence ID" value="EFF81193.1"/>
    <property type="molecule type" value="Genomic_DNA"/>
</dbReference>
<dbReference type="HOGENOM" id="CLU_3245821_0_0_6"/>